<dbReference type="Gene3D" id="3.20.20.80">
    <property type="entry name" value="Glycosidases"/>
    <property type="match status" value="1"/>
</dbReference>
<dbReference type="InterPro" id="IPR017853">
    <property type="entry name" value="GH"/>
</dbReference>
<dbReference type="InterPro" id="IPR045857">
    <property type="entry name" value="O16G_dom_2"/>
</dbReference>
<dbReference type="InterPro" id="IPR006047">
    <property type="entry name" value="GH13_cat_dom"/>
</dbReference>
<dbReference type="SUPFAM" id="SSF51445">
    <property type="entry name" value="(Trans)glycosidases"/>
    <property type="match status" value="1"/>
</dbReference>
<dbReference type="PANTHER" id="PTHR10357">
    <property type="entry name" value="ALPHA-AMYLASE FAMILY MEMBER"/>
    <property type="match status" value="1"/>
</dbReference>
<dbReference type="PANTHER" id="PTHR10357:SF213">
    <property type="entry name" value="ALPHA AMYLASE CATALYTIC REGION"/>
    <property type="match status" value="1"/>
</dbReference>
<dbReference type="InterPro" id="IPR044077">
    <property type="entry name" value="Amylosucrase"/>
</dbReference>
<protein>
    <submittedName>
        <fullName evidence="2">Amylosucrase</fullName>
    </submittedName>
</protein>
<dbReference type="InterPro" id="IPR013780">
    <property type="entry name" value="Glyco_hydro_b"/>
</dbReference>
<organism evidence="2 3">
    <name type="scientific">Blastopirellula marina</name>
    <dbReference type="NCBI Taxonomy" id="124"/>
    <lineage>
        <taxon>Bacteria</taxon>
        <taxon>Pseudomonadati</taxon>
        <taxon>Planctomycetota</taxon>
        <taxon>Planctomycetia</taxon>
        <taxon>Pirellulales</taxon>
        <taxon>Pirellulaceae</taxon>
        <taxon>Blastopirellula</taxon>
    </lineage>
</organism>
<dbReference type="InterPro" id="IPR055218">
    <property type="entry name" value="Amylosucrase_C"/>
</dbReference>
<dbReference type="Proteomes" id="UP000238322">
    <property type="component" value="Unassembled WGS sequence"/>
</dbReference>
<proteinExistence type="predicted"/>
<name>A0A2S8FEQ3_9BACT</name>
<dbReference type="GO" id="GO:0005975">
    <property type="term" value="P:carbohydrate metabolic process"/>
    <property type="evidence" value="ECO:0007669"/>
    <property type="project" value="InterPro"/>
</dbReference>
<evidence type="ECO:0000313" key="2">
    <source>
        <dbReference type="EMBL" id="PQO30404.1"/>
    </source>
</evidence>
<dbReference type="Gene3D" id="1.10.1740.10">
    <property type="match status" value="1"/>
</dbReference>
<evidence type="ECO:0000259" key="1">
    <source>
        <dbReference type="SMART" id="SM00642"/>
    </source>
</evidence>
<dbReference type="RefSeq" id="WP_105332309.1">
    <property type="nucleotide sequence ID" value="NZ_PUHY01000014.1"/>
</dbReference>
<dbReference type="SUPFAM" id="SSF51011">
    <property type="entry name" value="Glycosyl hydrolase domain"/>
    <property type="match status" value="1"/>
</dbReference>
<dbReference type="OrthoDB" id="9805159at2"/>
<reference evidence="2 3" key="1">
    <citation type="submission" date="2018-02" db="EMBL/GenBank/DDBJ databases">
        <title>Comparative genomes isolates from brazilian mangrove.</title>
        <authorList>
            <person name="Araujo J.E."/>
            <person name="Taketani R.G."/>
            <person name="Silva M.C.P."/>
            <person name="Loureco M.V."/>
            <person name="Andreote F.D."/>
        </authorList>
    </citation>
    <scope>NUCLEOTIDE SEQUENCE [LARGE SCALE GENOMIC DNA]</scope>
    <source>
        <strain evidence="2 3">Hex-1 MGV</strain>
    </source>
</reference>
<dbReference type="Gene3D" id="3.90.400.10">
    <property type="entry name" value="Oligo-1,6-glucosidase, Domain 2"/>
    <property type="match status" value="1"/>
</dbReference>
<comment type="caution">
    <text evidence="2">The sequence shown here is derived from an EMBL/GenBank/DDBJ whole genome shotgun (WGS) entry which is preliminary data.</text>
</comment>
<dbReference type="Gene3D" id="2.60.40.1180">
    <property type="entry name" value="Golgi alpha-mannosidase II"/>
    <property type="match status" value="1"/>
</dbReference>
<sequence length="660" mass="76237">MIGTSRNGQPEQLHVEAEISLKRILPRLEAIWSEDEVSAGLARDFTQRLVAEWPRLFRLLYTLYSSRYDFFYHLEEIINTAARGWQQRSDELRAQDDHRLNDPTWFQSEQMVGGALYVDLFSENLNKLRECIPYFTDLGLTYVHLMPLFAVRPGDNDGGYAISNYRSVDPRLGTIDDLRELADEFRAAGISLVLDFVFNHTSDDHYWAQHAQAGDVEYQQFYYCFPDRTVPDQYERTLREIFPTVRRGNFTWHDGMQKWVWTTFNSFQWDLNYHNPAVFRAMLEEMLFIANTGVDILRLDAVAFIWKRIGTNCENLPEAHLLIQAFNCLAGIAAPGLVFKSEAIVHPDEVVKYIDEDECQISYNPTLMALLWESLATRSTRLLKKSLSHRHRLPVGTSWVNYLRCHDDIGWTFDDEDAAQLGISGYDHRQFLNNFYTGQFPGSFARGVPFQHNPATGDMRISGTLASLAGLEQAIEFHDPKLIDMSVRRMCLLYGITLSIGGIPLLYLGEEWGMLNDYDFVKDPAKAGDTRWIHRPKMKWEYLQDFKQNVDEQNGSIRGKIFKSIQRLISLRKNLPSLSGQQMDLVPVDNPHVLGFVRHHEGSRTLILANFTEEEQRVPANNIRTGGLGRFFQDLITETEIATHDDLIMQPYGLLWLERI</sequence>
<dbReference type="SMART" id="SM00642">
    <property type="entry name" value="Aamy"/>
    <property type="match status" value="1"/>
</dbReference>
<gene>
    <name evidence="2" type="ORF">C5Y83_23860</name>
</gene>
<dbReference type="Pfam" id="PF00128">
    <property type="entry name" value="Alpha-amylase"/>
    <property type="match status" value="1"/>
</dbReference>
<dbReference type="AlphaFoldDB" id="A0A2S8FEQ3"/>
<accession>A0A2S8FEQ3</accession>
<dbReference type="Pfam" id="PF22582">
    <property type="entry name" value="Amylosucrase_C-like"/>
    <property type="match status" value="1"/>
</dbReference>
<feature type="domain" description="Glycosyl hydrolase family 13 catalytic" evidence="1">
    <location>
        <begin position="115"/>
        <end position="547"/>
    </location>
</feature>
<dbReference type="CDD" id="cd11324">
    <property type="entry name" value="AmyAc_Amylosucrase"/>
    <property type="match status" value="1"/>
</dbReference>
<dbReference type="EMBL" id="PUHY01000014">
    <property type="protein sequence ID" value="PQO30404.1"/>
    <property type="molecule type" value="Genomic_DNA"/>
</dbReference>
<evidence type="ECO:0000313" key="3">
    <source>
        <dbReference type="Proteomes" id="UP000238322"/>
    </source>
</evidence>
<dbReference type="GO" id="GO:0047669">
    <property type="term" value="F:amylosucrase activity"/>
    <property type="evidence" value="ECO:0007669"/>
    <property type="project" value="InterPro"/>
</dbReference>